<dbReference type="GO" id="GO:0008198">
    <property type="term" value="F:ferrous iron binding"/>
    <property type="evidence" value="ECO:0007669"/>
    <property type="project" value="TreeGrafter"/>
</dbReference>
<organism evidence="1 2">
    <name type="scientific">Motilimonas pumila</name>
    <dbReference type="NCBI Taxonomy" id="2303987"/>
    <lineage>
        <taxon>Bacteria</taxon>
        <taxon>Pseudomonadati</taxon>
        <taxon>Pseudomonadota</taxon>
        <taxon>Gammaproteobacteria</taxon>
        <taxon>Alteromonadales</taxon>
        <taxon>Alteromonadales genera incertae sedis</taxon>
        <taxon>Motilimonas</taxon>
    </lineage>
</organism>
<dbReference type="GO" id="GO:0005829">
    <property type="term" value="C:cytosol"/>
    <property type="evidence" value="ECO:0007669"/>
    <property type="project" value="TreeGrafter"/>
</dbReference>
<dbReference type="SUPFAM" id="SSF140319">
    <property type="entry name" value="IscX-like"/>
    <property type="match status" value="1"/>
</dbReference>
<dbReference type="EMBL" id="QZCH01000012">
    <property type="protein sequence ID" value="RJG47610.1"/>
    <property type="molecule type" value="Genomic_DNA"/>
</dbReference>
<name>A0A418YEN9_9GAMM</name>
<keyword evidence="2" id="KW-1185">Reference proteome</keyword>
<reference evidence="1 2" key="1">
    <citation type="submission" date="2018-09" db="EMBL/GenBank/DDBJ databases">
        <authorList>
            <person name="Wang F."/>
        </authorList>
    </citation>
    <scope>NUCLEOTIDE SEQUENCE [LARGE SCALE GENOMIC DNA]</scope>
    <source>
        <strain evidence="1 2">PLHSC7-2</strain>
    </source>
</reference>
<sequence length="63" mass="7541">MKWIDVNDVATALAEQYPKVDPTQVRFTELRDKVIELKDFKDERDCNERILEAIQQCWIDEVE</sequence>
<dbReference type="OrthoDB" id="9800346at2"/>
<protein>
    <submittedName>
        <fullName evidence="1">Fe-S assembly protein IscX</fullName>
    </submittedName>
</protein>
<dbReference type="Pfam" id="PF04384">
    <property type="entry name" value="Fe-S_assembly"/>
    <property type="match status" value="1"/>
</dbReference>
<dbReference type="GO" id="GO:0016226">
    <property type="term" value="P:iron-sulfur cluster assembly"/>
    <property type="evidence" value="ECO:0007669"/>
    <property type="project" value="UniProtKB-UniRule"/>
</dbReference>
<accession>A0A418YEN9</accession>
<dbReference type="AlphaFoldDB" id="A0A418YEN9"/>
<gene>
    <name evidence="1" type="primary">iscX</name>
    <name evidence="1" type="ORF">D1Z90_10770</name>
</gene>
<evidence type="ECO:0000313" key="1">
    <source>
        <dbReference type="EMBL" id="RJG47610.1"/>
    </source>
</evidence>
<dbReference type="InterPro" id="IPR036762">
    <property type="entry name" value="IscX-like_sf"/>
</dbReference>
<proteinExistence type="predicted"/>
<reference evidence="1 2" key="2">
    <citation type="submission" date="2019-01" db="EMBL/GenBank/DDBJ databases">
        <title>Motilimonas pumilus sp. nov., isolated from the gut of sea cucumber (Apostichopus japonicus).</title>
        <authorList>
            <person name="Wang F.-Q."/>
            <person name="Ren L.-H."/>
            <person name="Lin Y.-W."/>
            <person name="Sun G.-H."/>
            <person name="Du Z.-J."/>
            <person name="Zhao J.-X."/>
            <person name="Liu X.-J."/>
            <person name="Liu L.-J."/>
        </authorList>
    </citation>
    <scope>NUCLEOTIDE SEQUENCE [LARGE SCALE GENOMIC DNA]</scope>
    <source>
        <strain evidence="1 2">PLHSC7-2</strain>
    </source>
</reference>
<dbReference type="PANTHER" id="PTHR37532">
    <property type="entry name" value="PROTEIN ISCX"/>
    <property type="match status" value="1"/>
</dbReference>
<dbReference type="PANTHER" id="PTHR37532:SF1">
    <property type="entry name" value="PROTEIN ISCX"/>
    <property type="match status" value="1"/>
</dbReference>
<dbReference type="Gene3D" id="1.10.10.600">
    <property type="entry name" value="IscX-like"/>
    <property type="match status" value="1"/>
</dbReference>
<evidence type="ECO:0000313" key="2">
    <source>
        <dbReference type="Proteomes" id="UP000283255"/>
    </source>
</evidence>
<dbReference type="NCBIfam" id="TIGR03412">
    <property type="entry name" value="iscX_yfhJ"/>
    <property type="match status" value="1"/>
</dbReference>
<comment type="caution">
    <text evidence="1">The sequence shown here is derived from an EMBL/GenBank/DDBJ whole genome shotgun (WGS) entry which is preliminary data.</text>
</comment>
<dbReference type="InterPro" id="IPR007479">
    <property type="entry name" value="ISC_FeS_clus_asmbl_IscsX"/>
</dbReference>
<dbReference type="PIRSF" id="PIRSF039003">
    <property type="entry name" value="IscX"/>
    <property type="match status" value="1"/>
</dbReference>
<dbReference type="Proteomes" id="UP000283255">
    <property type="component" value="Unassembled WGS sequence"/>
</dbReference>